<feature type="domain" description="Gfo/Idh/MocA-like oxidoreductase N-terminal" evidence="4">
    <location>
        <begin position="27"/>
        <end position="146"/>
    </location>
</feature>
<evidence type="ECO:0000256" key="3">
    <source>
        <dbReference type="SAM" id="MobiDB-lite"/>
    </source>
</evidence>
<dbReference type="SUPFAM" id="SSF51735">
    <property type="entry name" value="NAD(P)-binding Rossmann-fold domains"/>
    <property type="match status" value="1"/>
</dbReference>
<dbReference type="PANTHER" id="PTHR43818">
    <property type="entry name" value="BCDNA.GH03377"/>
    <property type="match status" value="1"/>
</dbReference>
<dbReference type="EMBL" id="CP163302">
    <property type="protein sequence ID" value="XDP44612.1"/>
    <property type="molecule type" value="Genomic_DNA"/>
</dbReference>
<dbReference type="SUPFAM" id="SSF55347">
    <property type="entry name" value="Glyceraldehyde-3-phosphate dehydrogenase-like, C-terminal domain"/>
    <property type="match status" value="1"/>
</dbReference>
<organism evidence="6">
    <name type="scientific">Sinomonas puerhi</name>
    <dbReference type="NCBI Taxonomy" id="3238584"/>
    <lineage>
        <taxon>Bacteria</taxon>
        <taxon>Bacillati</taxon>
        <taxon>Actinomycetota</taxon>
        <taxon>Actinomycetes</taxon>
        <taxon>Micrococcales</taxon>
        <taxon>Micrococcaceae</taxon>
        <taxon>Sinomonas</taxon>
    </lineage>
</organism>
<dbReference type="Gene3D" id="3.40.50.720">
    <property type="entry name" value="NAD(P)-binding Rossmann-like Domain"/>
    <property type="match status" value="1"/>
</dbReference>
<dbReference type="Pfam" id="PF14100">
    <property type="entry name" value="DUF6807"/>
    <property type="match status" value="1"/>
</dbReference>
<evidence type="ECO:0000259" key="4">
    <source>
        <dbReference type="Pfam" id="PF01408"/>
    </source>
</evidence>
<feature type="region of interest" description="Disordered" evidence="3">
    <location>
        <begin position="1"/>
        <end position="22"/>
    </location>
</feature>
<reference evidence="6" key="1">
    <citation type="submission" date="2024-07" db="EMBL/GenBank/DDBJ databases">
        <authorList>
            <person name="fu j."/>
        </authorList>
    </citation>
    <scope>NUCLEOTIDE SEQUENCE</scope>
    <source>
        <strain evidence="6">P10A9</strain>
    </source>
</reference>
<evidence type="ECO:0000256" key="1">
    <source>
        <dbReference type="ARBA" id="ARBA00023002"/>
    </source>
</evidence>
<dbReference type="InterPro" id="IPR036291">
    <property type="entry name" value="NAD(P)-bd_dom_sf"/>
</dbReference>
<dbReference type="RefSeq" id="WP_369045291.1">
    <property type="nucleotide sequence ID" value="NZ_CP163302.1"/>
</dbReference>
<dbReference type="AlphaFoldDB" id="A0AB39L2A2"/>
<name>A0AB39L2A2_9MICC</name>
<keyword evidence="2" id="KW-0520">NAD</keyword>
<dbReference type="InterPro" id="IPR029475">
    <property type="entry name" value="DUF6807"/>
</dbReference>
<feature type="compositionally biased region" description="Polar residues" evidence="3">
    <location>
        <begin position="1"/>
        <end position="18"/>
    </location>
</feature>
<dbReference type="Gene3D" id="3.30.360.10">
    <property type="entry name" value="Dihydrodipicolinate Reductase, domain 2"/>
    <property type="match status" value="1"/>
</dbReference>
<dbReference type="GO" id="GO:0000166">
    <property type="term" value="F:nucleotide binding"/>
    <property type="evidence" value="ECO:0007669"/>
    <property type="project" value="InterPro"/>
</dbReference>
<dbReference type="GO" id="GO:0016491">
    <property type="term" value="F:oxidoreductase activity"/>
    <property type="evidence" value="ECO:0007669"/>
    <property type="project" value="UniProtKB-KW"/>
</dbReference>
<dbReference type="InterPro" id="IPR055170">
    <property type="entry name" value="GFO_IDH_MocA-like_dom"/>
</dbReference>
<feature type="domain" description="GFO/IDH/MocA-like oxidoreductase" evidence="5">
    <location>
        <begin position="157"/>
        <end position="285"/>
    </location>
</feature>
<dbReference type="Pfam" id="PF01408">
    <property type="entry name" value="GFO_IDH_MocA"/>
    <property type="match status" value="1"/>
</dbReference>
<evidence type="ECO:0000256" key="2">
    <source>
        <dbReference type="ARBA" id="ARBA00023027"/>
    </source>
</evidence>
<evidence type="ECO:0000259" key="5">
    <source>
        <dbReference type="Pfam" id="PF22725"/>
    </source>
</evidence>
<dbReference type="KEGG" id="spue:AB5L97_15250"/>
<protein>
    <submittedName>
        <fullName evidence="6">DUF6807 family protein</fullName>
    </submittedName>
</protein>
<evidence type="ECO:0000313" key="6">
    <source>
        <dbReference type="EMBL" id="XDP44612.1"/>
    </source>
</evidence>
<dbReference type="Pfam" id="PF22725">
    <property type="entry name" value="GFO_IDH_MocA_C3"/>
    <property type="match status" value="1"/>
</dbReference>
<keyword evidence="1" id="KW-0560">Oxidoreductase</keyword>
<proteinExistence type="predicted"/>
<gene>
    <name evidence="6" type="ORF">AB5L97_15250</name>
</gene>
<dbReference type="PANTHER" id="PTHR43818:SF11">
    <property type="entry name" value="BCDNA.GH03377"/>
    <property type="match status" value="1"/>
</dbReference>
<dbReference type="InterPro" id="IPR050463">
    <property type="entry name" value="Gfo/Idh/MocA_oxidrdct_glycsds"/>
</dbReference>
<accession>A0AB39L2A2</accession>
<dbReference type="InterPro" id="IPR000683">
    <property type="entry name" value="Gfo/Idh/MocA-like_OxRdtase_N"/>
</dbReference>
<sequence>MITHVSHPTASASGTEDTGGQEHAPARVALVGAHGFGLVHLRNLARLAAQGALVLDAVADPREPEPGSVPEGTPSYASLEDLLAGRPAPDIAIVATPIQMHGPLAAAALAAGARLYLEKPPVPSIAAYRELLADAESRGAAVQVGFQSLGSHALPAIEQLLASGEIGALRAVGAIGVWTRDLAYYARSRWAGKRLMDGVEVVDGVVTNPLAHAVATALRIAGARREEDVASVDVDLYHAHGIDADDTSVVRLVTAGGIPVTCALTLCATETAEPWVTVYGTEGEAQLFYTQDRLIVRTEAGEREERYGRTDLTENLLDHLSHGTGLLSSLANTGAFMRVLEAVRTAPEVRAIAPGYVDWVGEGQAARPIVRGIEATLERAVKAQATFAELGVPWAAAVGPAGLLTLPDGQPVAELCDGAHLAPALSPRPYLHPVRTLAGTTVTDHLPLDHVWHLGLGLALQDVSGTNLWGGRTYTREAGRYVWRADHGRVATESMDGPRGRILQRLRWEAHDGAALLAEARTLTAERALGPADDGAWRLTLHSRLTAARDVILGGPGSNGNAGGGYGGFFLRLASCTGARVFTADAEGETAVHGHAAPWIAWSARFDGGPAGRDGQGAEAGVVIAAAPETPDDPWFVRLAGYPGIGSALAWERAVELPAGEALERTFRVWFVDGPVDPERAAALVAAPDATAPDSAAPEAGA</sequence>